<dbReference type="SUPFAM" id="SSF46689">
    <property type="entry name" value="Homeodomain-like"/>
    <property type="match status" value="1"/>
</dbReference>
<gene>
    <name evidence="4" type="ORF">BST29_12135</name>
</gene>
<dbReference type="RefSeq" id="WP_139796962.1">
    <property type="nucleotide sequence ID" value="NZ_CP060015.1"/>
</dbReference>
<evidence type="ECO:0000259" key="3">
    <source>
        <dbReference type="PROSITE" id="PS50977"/>
    </source>
</evidence>
<dbReference type="PRINTS" id="PR00455">
    <property type="entry name" value="HTHTETR"/>
</dbReference>
<comment type="caution">
    <text evidence="4">The sequence shown here is derived from an EMBL/GenBank/DDBJ whole genome shotgun (WGS) entry which is preliminary data.</text>
</comment>
<evidence type="ECO:0000313" key="4">
    <source>
        <dbReference type="EMBL" id="ORA82437.1"/>
    </source>
</evidence>
<dbReference type="PANTHER" id="PTHR30055">
    <property type="entry name" value="HTH-TYPE TRANSCRIPTIONAL REGULATOR RUTR"/>
    <property type="match status" value="1"/>
</dbReference>
<proteinExistence type="predicted"/>
<keyword evidence="1 2" id="KW-0238">DNA-binding</keyword>
<feature type="domain" description="HTH tetR-type" evidence="3">
    <location>
        <begin position="4"/>
        <end position="64"/>
    </location>
</feature>
<feature type="DNA-binding region" description="H-T-H motif" evidence="2">
    <location>
        <begin position="27"/>
        <end position="46"/>
    </location>
</feature>
<evidence type="ECO:0000256" key="1">
    <source>
        <dbReference type="ARBA" id="ARBA00023125"/>
    </source>
</evidence>
<dbReference type="InterPro" id="IPR001647">
    <property type="entry name" value="HTH_TetR"/>
</dbReference>
<organism evidence="4 5">
    <name type="scientific">Mycobacterium malmoense</name>
    <dbReference type="NCBI Taxonomy" id="1780"/>
    <lineage>
        <taxon>Bacteria</taxon>
        <taxon>Bacillati</taxon>
        <taxon>Actinomycetota</taxon>
        <taxon>Actinomycetes</taxon>
        <taxon>Mycobacteriales</taxon>
        <taxon>Mycobacteriaceae</taxon>
        <taxon>Mycobacterium</taxon>
    </lineage>
</organism>
<protein>
    <recommendedName>
        <fullName evidence="3">HTH tetR-type domain-containing protein</fullName>
    </recommendedName>
</protein>
<dbReference type="Gene3D" id="1.10.357.10">
    <property type="entry name" value="Tetracycline Repressor, domain 2"/>
    <property type="match status" value="1"/>
</dbReference>
<dbReference type="InterPro" id="IPR050109">
    <property type="entry name" value="HTH-type_TetR-like_transc_reg"/>
</dbReference>
<sequence>MSAEDRREEVLHAAIIEFAHRGYAGTSTEAIARRAGVSQPYLFRLFAGKHDLFLKCIERSFQHTEDSLRESARGLTGPEAIAAMGSRYRQLIADSTCVQFQLQLYSAAPDDPRSRELGRHHLAGLWRMVADVTGEDPAEITRFLSTGMLLNVLAALGIPHDADRHHLPASLDAWARGADAPDRARQKGVSP</sequence>
<keyword evidence="5" id="KW-1185">Reference proteome</keyword>
<dbReference type="Pfam" id="PF00440">
    <property type="entry name" value="TetR_N"/>
    <property type="match status" value="1"/>
</dbReference>
<evidence type="ECO:0000256" key="2">
    <source>
        <dbReference type="PROSITE-ProRule" id="PRU00335"/>
    </source>
</evidence>
<dbReference type="PROSITE" id="PS50977">
    <property type="entry name" value="HTH_TETR_2"/>
    <property type="match status" value="1"/>
</dbReference>
<accession>A0ABX3STA2</accession>
<dbReference type="InterPro" id="IPR009057">
    <property type="entry name" value="Homeodomain-like_sf"/>
</dbReference>
<dbReference type="EMBL" id="MVHV01000010">
    <property type="protein sequence ID" value="ORA82437.1"/>
    <property type="molecule type" value="Genomic_DNA"/>
</dbReference>
<evidence type="ECO:0000313" key="5">
    <source>
        <dbReference type="Proteomes" id="UP000243140"/>
    </source>
</evidence>
<name>A0ABX3STA2_MYCMA</name>
<dbReference type="PANTHER" id="PTHR30055:SF146">
    <property type="entry name" value="HTH-TYPE TRANSCRIPTIONAL DUAL REGULATOR CECR"/>
    <property type="match status" value="1"/>
</dbReference>
<reference evidence="4 5" key="1">
    <citation type="submission" date="2017-02" db="EMBL/GenBank/DDBJ databases">
        <title>The new phylogeny of genus Mycobacterium.</title>
        <authorList>
            <person name="Tortoli E."/>
            <person name="Trovato A."/>
            <person name="Cirillo D.M."/>
        </authorList>
    </citation>
    <scope>NUCLEOTIDE SEQUENCE [LARGE SCALE GENOMIC DNA]</scope>
    <source>
        <strain evidence="4 5">IP1130001</strain>
    </source>
</reference>
<dbReference type="Proteomes" id="UP000243140">
    <property type="component" value="Unassembled WGS sequence"/>
</dbReference>